<feature type="transmembrane region" description="Helical" evidence="6">
    <location>
        <begin position="113"/>
        <end position="134"/>
    </location>
</feature>
<dbReference type="InterPro" id="IPR018787">
    <property type="entry name" value="DUF2371_TMEM200"/>
</dbReference>
<dbReference type="Pfam" id="PF10177">
    <property type="entry name" value="DUF2371"/>
    <property type="match status" value="1"/>
</dbReference>
<dbReference type="PANTHER" id="PTHR31815:SF3">
    <property type="entry name" value="TRANSMEMBRANE PROTEIN 200B"/>
    <property type="match status" value="1"/>
</dbReference>
<reference evidence="7 8" key="1">
    <citation type="submission" date="2021-06" db="EMBL/GenBank/DDBJ databases">
        <authorList>
            <person name="Palmer J.M."/>
        </authorList>
    </citation>
    <scope>NUCLEOTIDE SEQUENCE [LARGE SCALE GENOMIC DNA]</scope>
    <source>
        <strain evidence="7 8">XC_2019</strain>
        <tissue evidence="7">Muscle</tissue>
    </source>
</reference>
<dbReference type="EMBL" id="JAHRIN010072397">
    <property type="protein sequence ID" value="MEQ2216824.1"/>
    <property type="molecule type" value="Genomic_DNA"/>
</dbReference>
<name>A0ABV0S958_9TELE</name>
<evidence type="ECO:0000256" key="3">
    <source>
        <dbReference type="ARBA" id="ARBA00022692"/>
    </source>
</evidence>
<accession>A0ABV0S958</accession>
<evidence type="ECO:0000256" key="6">
    <source>
        <dbReference type="SAM" id="Phobius"/>
    </source>
</evidence>
<keyword evidence="5 6" id="KW-0472">Membrane</keyword>
<evidence type="ECO:0000313" key="8">
    <source>
        <dbReference type="Proteomes" id="UP001434883"/>
    </source>
</evidence>
<protein>
    <recommendedName>
        <fullName evidence="9">Transmembrane protein 200B</fullName>
    </recommendedName>
</protein>
<gene>
    <name evidence="7" type="ORF">XENOCAPTIV_022971</name>
</gene>
<organism evidence="7 8">
    <name type="scientific">Xenoophorus captivus</name>
    <dbReference type="NCBI Taxonomy" id="1517983"/>
    <lineage>
        <taxon>Eukaryota</taxon>
        <taxon>Metazoa</taxon>
        <taxon>Chordata</taxon>
        <taxon>Craniata</taxon>
        <taxon>Vertebrata</taxon>
        <taxon>Euteleostomi</taxon>
        <taxon>Actinopterygii</taxon>
        <taxon>Neopterygii</taxon>
        <taxon>Teleostei</taxon>
        <taxon>Neoteleostei</taxon>
        <taxon>Acanthomorphata</taxon>
        <taxon>Ovalentaria</taxon>
        <taxon>Atherinomorphae</taxon>
        <taxon>Cyprinodontiformes</taxon>
        <taxon>Goodeidae</taxon>
        <taxon>Xenoophorus</taxon>
    </lineage>
</organism>
<comment type="subcellular location">
    <subcellularLocation>
        <location evidence="1">Membrane</location>
        <topology evidence="1">Multi-pass membrane protein</topology>
    </subcellularLocation>
</comment>
<comment type="caution">
    <text evidence="7">The sequence shown here is derived from an EMBL/GenBank/DDBJ whole genome shotgun (WGS) entry which is preliminary data.</text>
</comment>
<proteinExistence type="inferred from homology"/>
<comment type="similarity">
    <text evidence="2">Belongs to the TMEM200 family.</text>
</comment>
<keyword evidence="4 6" id="KW-1133">Transmembrane helix</keyword>
<evidence type="ECO:0000256" key="2">
    <source>
        <dbReference type="ARBA" id="ARBA00005308"/>
    </source>
</evidence>
<keyword evidence="3 6" id="KW-0812">Transmembrane</keyword>
<evidence type="ECO:0000256" key="5">
    <source>
        <dbReference type="ARBA" id="ARBA00023136"/>
    </source>
</evidence>
<dbReference type="PANTHER" id="PTHR31815">
    <property type="entry name" value="AGAP005329-PA"/>
    <property type="match status" value="1"/>
</dbReference>
<dbReference type="Proteomes" id="UP001434883">
    <property type="component" value="Unassembled WGS sequence"/>
</dbReference>
<keyword evidence="8" id="KW-1185">Reference proteome</keyword>
<evidence type="ECO:0000256" key="4">
    <source>
        <dbReference type="ARBA" id="ARBA00022989"/>
    </source>
</evidence>
<feature type="transmembrane region" description="Helical" evidence="6">
    <location>
        <begin position="37"/>
        <end position="66"/>
    </location>
</feature>
<evidence type="ECO:0008006" key="9">
    <source>
        <dbReference type="Google" id="ProtNLM"/>
    </source>
</evidence>
<evidence type="ECO:0000313" key="7">
    <source>
        <dbReference type="EMBL" id="MEQ2216824.1"/>
    </source>
</evidence>
<evidence type="ECO:0000256" key="1">
    <source>
        <dbReference type="ARBA" id="ARBA00004141"/>
    </source>
</evidence>
<sequence length="324" mass="36317">MKTQKCRGVTPPSPPCTRKPRFCLRGRMKDRMIQGKLRICSMPGAFLVLGVIVVAVGTALAVAGYWSYQFSRSPILEDTEQESISDHQPSGWSLNTKGLFFTASLLHGDCMKLLGPIIMGVGLFILICANTVLYENRDRETQLLLAQMRNVICSVSAAVPSAGLRDLAATNSMTNHYQWTAPLLKLNFCLVSACSMSNLKLEEVDIPAAQHRRCHSMSYRTTPYTAQTGLHFDKELYPLEKENHTNQHQINKKEISSQVCVRIPVESADAEEDQTHGSWPRLELGSGRRYLKLDNKEDSVDKLLDKLEQQCSYWDNSFGSGPFQ</sequence>